<dbReference type="OrthoDB" id="2270193at2759"/>
<dbReference type="EMBL" id="ML996118">
    <property type="protein sequence ID" value="KAF2737162.1"/>
    <property type="molecule type" value="Genomic_DNA"/>
</dbReference>
<evidence type="ECO:0000313" key="6">
    <source>
        <dbReference type="Proteomes" id="UP000799444"/>
    </source>
</evidence>
<dbReference type="AlphaFoldDB" id="A0A9P4R0X2"/>
<reference evidence="5" key="1">
    <citation type="journal article" date="2020" name="Stud. Mycol.">
        <title>101 Dothideomycetes genomes: a test case for predicting lifestyles and emergence of pathogens.</title>
        <authorList>
            <person name="Haridas S."/>
            <person name="Albert R."/>
            <person name="Binder M."/>
            <person name="Bloem J."/>
            <person name="Labutti K."/>
            <person name="Salamov A."/>
            <person name="Andreopoulos B."/>
            <person name="Baker S."/>
            <person name="Barry K."/>
            <person name="Bills G."/>
            <person name="Bluhm B."/>
            <person name="Cannon C."/>
            <person name="Castanera R."/>
            <person name="Culley D."/>
            <person name="Daum C."/>
            <person name="Ezra D."/>
            <person name="Gonzalez J."/>
            <person name="Henrissat B."/>
            <person name="Kuo A."/>
            <person name="Liang C."/>
            <person name="Lipzen A."/>
            <person name="Lutzoni F."/>
            <person name="Magnuson J."/>
            <person name="Mondo S."/>
            <person name="Nolan M."/>
            <person name="Ohm R."/>
            <person name="Pangilinan J."/>
            <person name="Park H.-J."/>
            <person name="Ramirez L."/>
            <person name="Alfaro M."/>
            <person name="Sun H."/>
            <person name="Tritt A."/>
            <person name="Yoshinaga Y."/>
            <person name="Zwiers L.-H."/>
            <person name="Turgeon B."/>
            <person name="Goodwin S."/>
            <person name="Spatafora J."/>
            <person name="Crous P."/>
            <person name="Grigoriev I."/>
        </authorList>
    </citation>
    <scope>NUCLEOTIDE SEQUENCE</scope>
    <source>
        <strain evidence="5">CBS 125425</strain>
    </source>
</reference>
<sequence>MELAEKLFGYNLEMFEQDQAQIVKEHQQSYEKLEVERATKLARRGKETQMQEPQTHGHDIPLSNTNEVSRKEDFPVLPEHAAEKPTSPPAWYETVRTNGHAWKTMMNSKDPTYRQGNILLSSLRNNIEFAEKEKASSGKLYKIFEDLRIQVHKAEFLKVNELILKKTHMLDKGLNYIFESRLDVPYPWDLKADAFQLYNRWSQKDFSVDLLRGIVAGAGKKDRRNADSIDPNWPHRVSAKYYGQGTLIIGQWWPTQLSTVRDGAHGSPQGGIFGEKDKGAYSIVLSSGNKYEDEDDGDELWYSGTDGKDYQPSENTLRMIETCDDIHNPVRVIRSYNLGKKSPYRPEGGFRYDGLYNVVKKQKMDAEKATYRFRLIRCKDQPPIRCENNASRRPTDIELDEYRKLKESGKILIAVG</sequence>
<dbReference type="PANTHER" id="PTHR14140">
    <property type="entry name" value="E3 UBIQUITIN-PROTEIN LIGASE UHRF-RELATED"/>
    <property type="match status" value="1"/>
</dbReference>
<comment type="subcellular location">
    <subcellularLocation>
        <location evidence="2">Nucleus</location>
    </subcellularLocation>
</comment>
<dbReference type="PANTHER" id="PTHR14140:SF27">
    <property type="entry name" value="OS04G0289800 PROTEIN"/>
    <property type="match status" value="1"/>
</dbReference>
<dbReference type="GO" id="GO:0005634">
    <property type="term" value="C:nucleus"/>
    <property type="evidence" value="ECO:0007669"/>
    <property type="project" value="UniProtKB-SubCell"/>
</dbReference>
<evidence type="ECO:0000256" key="1">
    <source>
        <dbReference type="ARBA" id="ARBA00023242"/>
    </source>
</evidence>
<evidence type="ECO:0000256" key="3">
    <source>
        <dbReference type="SAM" id="MobiDB-lite"/>
    </source>
</evidence>
<dbReference type="SMART" id="SM00466">
    <property type="entry name" value="SRA"/>
    <property type="match status" value="1"/>
</dbReference>
<dbReference type="GO" id="GO:0044027">
    <property type="term" value="P:negative regulation of gene expression via chromosomal CpG island methylation"/>
    <property type="evidence" value="ECO:0007669"/>
    <property type="project" value="TreeGrafter"/>
</dbReference>
<accession>A0A9P4R0X2</accession>
<keyword evidence="6" id="KW-1185">Reference proteome</keyword>
<protein>
    <recommendedName>
        <fullName evidence="4">YDG domain-containing protein</fullName>
    </recommendedName>
</protein>
<feature type="region of interest" description="Disordered" evidence="3">
    <location>
        <begin position="42"/>
        <end position="67"/>
    </location>
</feature>
<dbReference type="Pfam" id="PF02182">
    <property type="entry name" value="SAD_SRA"/>
    <property type="match status" value="1"/>
</dbReference>
<dbReference type="GO" id="GO:0016567">
    <property type="term" value="P:protein ubiquitination"/>
    <property type="evidence" value="ECO:0007669"/>
    <property type="project" value="TreeGrafter"/>
</dbReference>
<dbReference type="PROSITE" id="PS51015">
    <property type="entry name" value="YDG"/>
    <property type="match status" value="1"/>
</dbReference>
<dbReference type="GO" id="GO:0061630">
    <property type="term" value="F:ubiquitin protein ligase activity"/>
    <property type="evidence" value="ECO:0007669"/>
    <property type="project" value="TreeGrafter"/>
</dbReference>
<dbReference type="InterPro" id="IPR003105">
    <property type="entry name" value="SRA_YDG"/>
</dbReference>
<evidence type="ECO:0000313" key="5">
    <source>
        <dbReference type="EMBL" id="KAF2737162.1"/>
    </source>
</evidence>
<dbReference type="InterPro" id="IPR045134">
    <property type="entry name" value="UHRF1/2-like"/>
</dbReference>
<evidence type="ECO:0000259" key="4">
    <source>
        <dbReference type="PROSITE" id="PS51015"/>
    </source>
</evidence>
<dbReference type="InterPro" id="IPR015947">
    <property type="entry name" value="PUA-like_sf"/>
</dbReference>
<feature type="compositionally biased region" description="Basic and acidic residues" evidence="3">
    <location>
        <begin position="42"/>
        <end position="59"/>
    </location>
</feature>
<name>A0A9P4R0X2_9PLEO</name>
<dbReference type="SUPFAM" id="SSF88697">
    <property type="entry name" value="PUA domain-like"/>
    <property type="match status" value="1"/>
</dbReference>
<evidence type="ECO:0000256" key="2">
    <source>
        <dbReference type="PROSITE-ProRule" id="PRU00358"/>
    </source>
</evidence>
<dbReference type="InterPro" id="IPR036987">
    <property type="entry name" value="SRA-YDG_sf"/>
</dbReference>
<dbReference type="Gene3D" id="2.30.280.10">
    <property type="entry name" value="SRA-YDG"/>
    <property type="match status" value="1"/>
</dbReference>
<comment type="caution">
    <text evidence="5">The sequence shown here is derived from an EMBL/GenBank/DDBJ whole genome shotgun (WGS) entry which is preliminary data.</text>
</comment>
<gene>
    <name evidence="5" type="ORF">EJ04DRAFT_510512</name>
</gene>
<proteinExistence type="predicted"/>
<organism evidence="5 6">
    <name type="scientific">Polyplosphaeria fusca</name>
    <dbReference type="NCBI Taxonomy" id="682080"/>
    <lineage>
        <taxon>Eukaryota</taxon>
        <taxon>Fungi</taxon>
        <taxon>Dikarya</taxon>
        <taxon>Ascomycota</taxon>
        <taxon>Pezizomycotina</taxon>
        <taxon>Dothideomycetes</taxon>
        <taxon>Pleosporomycetidae</taxon>
        <taxon>Pleosporales</taxon>
        <taxon>Tetraplosphaeriaceae</taxon>
        <taxon>Polyplosphaeria</taxon>
    </lineage>
</organism>
<dbReference type="Proteomes" id="UP000799444">
    <property type="component" value="Unassembled WGS sequence"/>
</dbReference>
<feature type="domain" description="YDG" evidence="4">
    <location>
        <begin position="242"/>
        <end position="379"/>
    </location>
</feature>
<keyword evidence="1 2" id="KW-0539">Nucleus</keyword>